<dbReference type="InterPro" id="IPR015943">
    <property type="entry name" value="WD40/YVTN_repeat-like_dom_sf"/>
</dbReference>
<dbReference type="SUPFAM" id="SSF50978">
    <property type="entry name" value="WD40 repeat-like"/>
    <property type="match status" value="2"/>
</dbReference>
<feature type="coiled-coil region" evidence="4">
    <location>
        <begin position="637"/>
        <end position="671"/>
    </location>
</feature>
<keyword evidence="2" id="KW-0677">Repeat</keyword>
<evidence type="ECO:0008006" key="7">
    <source>
        <dbReference type="Google" id="ProtNLM"/>
    </source>
</evidence>
<dbReference type="PANTHER" id="PTHR32215:SF0">
    <property type="entry name" value="CILIA- AND FLAGELLA-ASSOCIATED PROTEIN 57"/>
    <property type="match status" value="1"/>
</dbReference>
<name>A0A812BS67_ACAPH</name>
<comment type="caution">
    <text evidence="5">The sequence shown here is derived from an EMBL/GenBank/DDBJ whole genome shotgun (WGS) entry which is preliminary data.</text>
</comment>
<dbReference type="Proteomes" id="UP000597762">
    <property type="component" value="Unassembled WGS sequence"/>
</dbReference>
<dbReference type="PROSITE" id="PS50294">
    <property type="entry name" value="WD_REPEATS_REGION"/>
    <property type="match status" value="2"/>
</dbReference>
<evidence type="ECO:0000256" key="4">
    <source>
        <dbReference type="SAM" id="Coils"/>
    </source>
</evidence>
<dbReference type="Gene3D" id="1.10.287.1490">
    <property type="match status" value="1"/>
</dbReference>
<dbReference type="InterPro" id="IPR019775">
    <property type="entry name" value="WD40_repeat_CS"/>
</dbReference>
<gene>
    <name evidence="5" type="ORF">SPHA_23011</name>
</gene>
<evidence type="ECO:0000256" key="2">
    <source>
        <dbReference type="ARBA" id="ARBA00022737"/>
    </source>
</evidence>
<protein>
    <recommendedName>
        <fullName evidence="7">Cilia- and flagella-associated protein 57</fullName>
    </recommendedName>
</protein>
<evidence type="ECO:0000313" key="5">
    <source>
        <dbReference type="EMBL" id="CAE1241817.1"/>
    </source>
</evidence>
<keyword evidence="6" id="KW-1185">Reference proteome</keyword>
<dbReference type="InterPro" id="IPR052993">
    <property type="entry name" value="CFA-57"/>
</dbReference>
<dbReference type="OrthoDB" id="10251741at2759"/>
<dbReference type="Pfam" id="PF00400">
    <property type="entry name" value="WD40"/>
    <property type="match status" value="2"/>
</dbReference>
<evidence type="ECO:0000256" key="3">
    <source>
        <dbReference type="PROSITE-ProRule" id="PRU00221"/>
    </source>
</evidence>
<proteinExistence type="predicted"/>
<evidence type="ECO:0000256" key="1">
    <source>
        <dbReference type="ARBA" id="ARBA00022574"/>
    </source>
</evidence>
<dbReference type="AlphaFoldDB" id="A0A812BS67"/>
<dbReference type="PROSITE" id="PS00678">
    <property type="entry name" value="WD_REPEATS_1"/>
    <property type="match status" value="1"/>
</dbReference>
<dbReference type="InterPro" id="IPR001680">
    <property type="entry name" value="WD40_rpt"/>
</dbReference>
<dbReference type="SMART" id="SM00320">
    <property type="entry name" value="WD40"/>
    <property type="match status" value="7"/>
</dbReference>
<evidence type="ECO:0000313" key="6">
    <source>
        <dbReference type="Proteomes" id="UP000597762"/>
    </source>
</evidence>
<reference evidence="5" key="1">
    <citation type="submission" date="2021-01" db="EMBL/GenBank/DDBJ databases">
        <authorList>
            <person name="Li R."/>
            <person name="Bekaert M."/>
        </authorList>
    </citation>
    <scope>NUCLEOTIDE SEQUENCE</scope>
    <source>
        <strain evidence="5">Farmed</strain>
    </source>
</reference>
<keyword evidence="4" id="KW-0175">Coiled coil</keyword>
<dbReference type="Gene3D" id="2.130.10.10">
    <property type="entry name" value="YVTN repeat-like/Quinoprotein amine dehydrogenase"/>
    <property type="match status" value="2"/>
</dbReference>
<feature type="repeat" description="WD" evidence="3">
    <location>
        <begin position="584"/>
        <end position="625"/>
    </location>
</feature>
<sequence>MTLAAANIKYIFGLKTNITNNIFYQDERTVLYACGRHCILLHTDNKTQKYITASDKGLSLTAMAMSPNRSYLAVALKCERPIINIFDLSTLRRRKTLNTNDATSDEIISLSFSSDSRCVAALTGDPAWMIFCWTWEKSKLLVTTKVMHIGPLYSLIFNPNDYAHMCIIGNGILRSFRFVEGSLKPFNFPRIETQDFRCFCWVSDEKFLIGTANGKILYIEGRDQKKEFNLDVNDQVTAIASFSKGFVCACGPGFVHFFDRIFEERDYYKKNRQTLLLGDHNDVSRLQQQVVKGMAISPSEEFLVVTTDMNQLYWTPISTEFLNRQMNQTSGFDLLAPGSHFAPITGLSVCVWKPLVATSSEDSFIRIWNFEKFTLELSKEFVGSVHSISIHPMGLFLLAGLTDKLYLMYILKDDLKKVKDFAIRECNVCSFNRGGQLFAAVKGKVIQIYSSVTFDLLINLKGHNDKVETVIWNGDDSRVLTCGLDGAIYDWDYKSGRRIGQCVLTTCRYTDITTHLGNRYIYAVGSDRTLKEILESDVLRTLPLDDTLLTSIAMSRSCTMLFAGTNTGNLQSFKCPVLDETLNYVGHSKEISRMVFTDDDLNLITVSKDASMIVWGVREKDAVGIKREKRVDWSEEILISQSELEEKNKMLSELRNRIEELDTENESMLQVKDMYYQGKMKEMTSKFIQEMEALKTKNLVLQNEKIKEETRHEEKLAEVMERHSRELERTESVSDKKLVIEYNKCKEIKTNMLKMQEDYDKQIMAMEEKAKMDEQNLTEQFQEKLTCLSNKVLDAENENKVQRSEYEEIIRQNEKDFDTEITRMQTRYEQELHRERNVNNKMQTEIAILKNRLQSYPKEIKECQDENRKCQAEISRLNSIIIGQEKDIQNLRKQLQREERSLQEEEVEFYKSKIKKLELEKLSRDVEFYKIDELKKLIEDREKETMNMKRQIKAMQRELENYNKQFVDMEQAIENWREKLASTTTELNKERAALKKKCTILNRFQRDLHHCTSFIQDPKVLKSCVQVLHHKYMHGDMDTSDSIDPNVQEEWNRQRTHLENCIDRMRSHLKKMRNLLHIEREKNRALQVIDFSK</sequence>
<feature type="repeat" description="WD" evidence="3">
    <location>
        <begin position="460"/>
        <end position="501"/>
    </location>
</feature>
<feature type="coiled-coil region" evidence="4">
    <location>
        <begin position="778"/>
        <end position="997"/>
    </location>
</feature>
<organism evidence="5 6">
    <name type="scientific">Acanthosepion pharaonis</name>
    <name type="common">Pharaoh cuttlefish</name>
    <name type="synonym">Sepia pharaonis</name>
    <dbReference type="NCBI Taxonomy" id="158019"/>
    <lineage>
        <taxon>Eukaryota</taxon>
        <taxon>Metazoa</taxon>
        <taxon>Spiralia</taxon>
        <taxon>Lophotrochozoa</taxon>
        <taxon>Mollusca</taxon>
        <taxon>Cephalopoda</taxon>
        <taxon>Coleoidea</taxon>
        <taxon>Decapodiformes</taxon>
        <taxon>Sepiida</taxon>
        <taxon>Sepiina</taxon>
        <taxon>Sepiidae</taxon>
        <taxon>Acanthosepion</taxon>
    </lineage>
</organism>
<dbReference type="InterPro" id="IPR036322">
    <property type="entry name" value="WD40_repeat_dom_sf"/>
</dbReference>
<accession>A0A812BS67</accession>
<dbReference type="EMBL" id="CAHIKZ030000851">
    <property type="protein sequence ID" value="CAE1241817.1"/>
    <property type="molecule type" value="Genomic_DNA"/>
</dbReference>
<keyword evidence="1 3" id="KW-0853">WD repeat</keyword>
<dbReference type="PANTHER" id="PTHR32215">
    <property type="entry name" value="CILIA- AND FLAGELLA-ASSOCIATED PROTEIN 57"/>
    <property type="match status" value="1"/>
</dbReference>
<dbReference type="PROSITE" id="PS50082">
    <property type="entry name" value="WD_REPEATS_2"/>
    <property type="match status" value="2"/>
</dbReference>